<reference evidence="2 3" key="1">
    <citation type="submission" date="2014-10" db="EMBL/GenBank/DDBJ databases">
        <title>Draft genome of the hookworm Ancylostoma caninum.</title>
        <authorList>
            <person name="Mitreva M."/>
        </authorList>
    </citation>
    <scope>NUCLEOTIDE SEQUENCE [LARGE SCALE GENOMIC DNA]</scope>
    <source>
        <strain evidence="2 3">Baltimore</strain>
    </source>
</reference>
<evidence type="ECO:0000313" key="3">
    <source>
        <dbReference type="Proteomes" id="UP000252519"/>
    </source>
</evidence>
<dbReference type="Proteomes" id="UP000252519">
    <property type="component" value="Unassembled WGS sequence"/>
</dbReference>
<sequence>MAELRRRKSSSQSKGQNVKFDTLVTENDEKVRVLNIHKNMRSN</sequence>
<keyword evidence="3" id="KW-1185">Reference proteome</keyword>
<comment type="caution">
    <text evidence="2">The sequence shown here is derived from an EMBL/GenBank/DDBJ whole genome shotgun (WGS) entry which is preliminary data.</text>
</comment>
<evidence type="ECO:0000313" key="2">
    <source>
        <dbReference type="EMBL" id="RCN50707.1"/>
    </source>
</evidence>
<proteinExistence type="predicted"/>
<dbReference type="EMBL" id="JOJR01000021">
    <property type="protein sequence ID" value="RCN50707.1"/>
    <property type="molecule type" value="Genomic_DNA"/>
</dbReference>
<organism evidence="2 3">
    <name type="scientific">Ancylostoma caninum</name>
    <name type="common">Dog hookworm</name>
    <dbReference type="NCBI Taxonomy" id="29170"/>
    <lineage>
        <taxon>Eukaryota</taxon>
        <taxon>Metazoa</taxon>
        <taxon>Ecdysozoa</taxon>
        <taxon>Nematoda</taxon>
        <taxon>Chromadorea</taxon>
        <taxon>Rhabditida</taxon>
        <taxon>Rhabditina</taxon>
        <taxon>Rhabditomorpha</taxon>
        <taxon>Strongyloidea</taxon>
        <taxon>Ancylostomatidae</taxon>
        <taxon>Ancylostomatinae</taxon>
        <taxon>Ancylostoma</taxon>
    </lineage>
</organism>
<dbReference type="AlphaFoldDB" id="A0A368H618"/>
<evidence type="ECO:0000256" key="1">
    <source>
        <dbReference type="SAM" id="MobiDB-lite"/>
    </source>
</evidence>
<name>A0A368H618_ANCCA</name>
<protein>
    <submittedName>
        <fullName evidence="2">Uncharacterized protein</fullName>
    </submittedName>
</protein>
<accession>A0A368H618</accession>
<gene>
    <name evidence="2" type="ORF">ANCCAN_03320</name>
</gene>
<feature type="region of interest" description="Disordered" evidence="1">
    <location>
        <begin position="1"/>
        <end position="21"/>
    </location>
</feature>